<keyword evidence="5" id="KW-0997">Cell inner membrane</keyword>
<evidence type="ECO:0000259" key="10">
    <source>
        <dbReference type="Pfam" id="PF05134"/>
    </source>
</evidence>
<dbReference type="OrthoDB" id="8557903at2"/>
<evidence type="ECO:0000256" key="3">
    <source>
        <dbReference type="ARBA" id="ARBA00022448"/>
    </source>
</evidence>
<keyword evidence="7" id="KW-0653">Protein transport</keyword>
<keyword evidence="3" id="KW-0813">Transport</keyword>
<evidence type="ECO:0000259" key="11">
    <source>
        <dbReference type="Pfam" id="PF12693"/>
    </source>
</evidence>
<feature type="domain" description="GspL cytoplasmic actin-ATPase-like" evidence="10">
    <location>
        <begin position="16"/>
        <end position="141"/>
    </location>
</feature>
<keyword evidence="6" id="KW-0812">Transmembrane</keyword>
<evidence type="ECO:0000256" key="4">
    <source>
        <dbReference type="ARBA" id="ARBA00022475"/>
    </source>
</evidence>
<dbReference type="InterPro" id="IPR043129">
    <property type="entry name" value="ATPase_NBD"/>
</dbReference>
<dbReference type="RefSeq" id="WP_135249166.1">
    <property type="nucleotide sequence ID" value="NZ_SMLK01000002.1"/>
</dbReference>
<keyword evidence="13" id="KW-1185">Reference proteome</keyword>
<organism evidence="12 13">
    <name type="scientific">Ramlibacter humi</name>
    <dbReference type="NCBI Taxonomy" id="2530451"/>
    <lineage>
        <taxon>Bacteria</taxon>
        <taxon>Pseudomonadati</taxon>
        <taxon>Pseudomonadota</taxon>
        <taxon>Betaproteobacteria</taxon>
        <taxon>Burkholderiales</taxon>
        <taxon>Comamonadaceae</taxon>
        <taxon>Ramlibacter</taxon>
    </lineage>
</organism>
<dbReference type="Pfam" id="PF12693">
    <property type="entry name" value="GspL_C"/>
    <property type="match status" value="1"/>
</dbReference>
<evidence type="ECO:0000256" key="6">
    <source>
        <dbReference type="ARBA" id="ARBA00022692"/>
    </source>
</evidence>
<dbReference type="GO" id="GO:0015627">
    <property type="term" value="C:type II protein secretion system complex"/>
    <property type="evidence" value="ECO:0007669"/>
    <property type="project" value="InterPro"/>
</dbReference>
<dbReference type="GO" id="GO:0009276">
    <property type="term" value="C:Gram-negative-bacterium-type cell wall"/>
    <property type="evidence" value="ECO:0007669"/>
    <property type="project" value="InterPro"/>
</dbReference>
<dbReference type="InterPro" id="IPR025691">
    <property type="entry name" value="GspL_pp_dom"/>
</dbReference>
<dbReference type="EMBL" id="SMLK01000002">
    <property type="protein sequence ID" value="TFZ03542.1"/>
    <property type="molecule type" value="Genomic_DNA"/>
</dbReference>
<reference evidence="12 13" key="1">
    <citation type="submission" date="2019-03" db="EMBL/GenBank/DDBJ databases">
        <title>Ramlibacter sp. 18x22-1, whole genome shotgun sequence.</title>
        <authorList>
            <person name="Zhang X."/>
            <person name="Feng G."/>
            <person name="Zhu H."/>
        </authorList>
    </citation>
    <scope>NUCLEOTIDE SEQUENCE [LARGE SCALE GENOMIC DNA]</scope>
    <source>
        <strain evidence="12 13">18x22-1</strain>
    </source>
</reference>
<accession>A0A4Z0BXX0</accession>
<evidence type="ECO:0000256" key="8">
    <source>
        <dbReference type="ARBA" id="ARBA00022989"/>
    </source>
</evidence>
<dbReference type="InterPro" id="IPR007812">
    <property type="entry name" value="T2SS_protein-GspL"/>
</dbReference>
<dbReference type="GO" id="GO:0005886">
    <property type="term" value="C:plasma membrane"/>
    <property type="evidence" value="ECO:0007669"/>
    <property type="project" value="UniProtKB-SubCell"/>
</dbReference>
<comment type="caution">
    <text evidence="12">The sequence shown here is derived from an EMBL/GenBank/DDBJ whole genome shotgun (WGS) entry which is preliminary data.</text>
</comment>
<proteinExistence type="inferred from homology"/>
<feature type="domain" description="GspL periplasmic" evidence="11">
    <location>
        <begin position="257"/>
        <end position="364"/>
    </location>
</feature>
<evidence type="ECO:0000256" key="1">
    <source>
        <dbReference type="ARBA" id="ARBA00004377"/>
    </source>
</evidence>
<gene>
    <name evidence="12" type="ORF">EZ216_07670</name>
</gene>
<dbReference type="Proteomes" id="UP000297839">
    <property type="component" value="Unassembled WGS sequence"/>
</dbReference>
<evidence type="ECO:0000313" key="12">
    <source>
        <dbReference type="EMBL" id="TFZ03542.1"/>
    </source>
</evidence>
<sequence length="401" mass="42444">MSSLFVLLPASRIGAQTELPYAVSADGRTVARQGVTQAALLPPASGAGGQVVLVAPAAALSWHRVELPKGVGPRSPRLRAVLEGLLEDRLLDEPDQVHFAIAPGAAAESAAWVAVCDRSWLREALQVFESAQRPVSRVVPEFAPEGSPAVYALGEADATQLVCAGEEGVLVLPLAAASLPLLPSLPEGTPVYAEPAAAAQAEQLLQHTPRIVGTADRLLLAGRTGWDLAQFEFSSSGRQRALKKLSAGWGDLLRAPQWRPARWGTALLVLVQLVGLNAWAWKERSSLADKRQAVRSVLTQTFPNVRAVVDPPVQMDREVAALRQLTGAPSGRDLETVLGVVANLAQGRSATGIDYNGSEVRLRGLAANENEARPIVQGLRTQGYSASLQGDTLVVRAEGQP</sequence>
<evidence type="ECO:0000313" key="13">
    <source>
        <dbReference type="Proteomes" id="UP000297839"/>
    </source>
</evidence>
<protein>
    <submittedName>
        <fullName evidence="12">General secretion pathway protein GspL</fullName>
    </submittedName>
</protein>
<dbReference type="InterPro" id="IPR024230">
    <property type="entry name" value="GspL_cyto_dom"/>
</dbReference>
<keyword evidence="4" id="KW-1003">Cell membrane</keyword>
<keyword evidence="9" id="KW-0472">Membrane</keyword>
<dbReference type="SUPFAM" id="SSF53067">
    <property type="entry name" value="Actin-like ATPase domain"/>
    <property type="match status" value="1"/>
</dbReference>
<dbReference type="Pfam" id="PF05134">
    <property type="entry name" value="T2SSL"/>
    <property type="match status" value="1"/>
</dbReference>
<keyword evidence="8" id="KW-1133">Transmembrane helix</keyword>
<dbReference type="AlphaFoldDB" id="A0A4Z0BXX0"/>
<comment type="subcellular location">
    <subcellularLocation>
        <location evidence="1">Cell inner membrane</location>
        <topology evidence="1">Single-pass membrane protein</topology>
    </subcellularLocation>
</comment>
<comment type="similarity">
    <text evidence="2">Belongs to the GSP L family.</text>
</comment>
<dbReference type="NCBIfam" id="TIGR01709">
    <property type="entry name" value="typeII_sec_gspL"/>
    <property type="match status" value="1"/>
</dbReference>
<dbReference type="GO" id="GO:0015628">
    <property type="term" value="P:protein secretion by the type II secretion system"/>
    <property type="evidence" value="ECO:0007669"/>
    <property type="project" value="InterPro"/>
</dbReference>
<evidence type="ECO:0000256" key="5">
    <source>
        <dbReference type="ARBA" id="ARBA00022519"/>
    </source>
</evidence>
<evidence type="ECO:0000256" key="7">
    <source>
        <dbReference type="ARBA" id="ARBA00022927"/>
    </source>
</evidence>
<evidence type="ECO:0000256" key="2">
    <source>
        <dbReference type="ARBA" id="ARBA00005318"/>
    </source>
</evidence>
<dbReference type="Gene3D" id="3.30.420.380">
    <property type="match status" value="1"/>
</dbReference>
<evidence type="ECO:0000256" key="9">
    <source>
        <dbReference type="ARBA" id="ARBA00023136"/>
    </source>
</evidence>
<name>A0A4Z0BXX0_9BURK</name>